<dbReference type="EMBL" id="CM016553">
    <property type="protein sequence ID" value="TKW32369.1"/>
    <property type="molecule type" value="Genomic_DNA"/>
</dbReference>
<proteinExistence type="predicted"/>
<protein>
    <submittedName>
        <fullName evidence="2">Uncharacterized protein</fullName>
    </submittedName>
</protein>
<keyword evidence="3" id="KW-1185">Reference proteome</keyword>
<feature type="region of interest" description="Disordered" evidence="1">
    <location>
        <begin position="1"/>
        <end position="50"/>
    </location>
</feature>
<reference evidence="2" key="1">
    <citation type="submission" date="2019-03" db="EMBL/GenBank/DDBJ databases">
        <title>WGS assembly of Setaria viridis.</title>
        <authorList>
            <person name="Huang P."/>
            <person name="Jenkins J."/>
            <person name="Grimwood J."/>
            <person name="Barry K."/>
            <person name="Healey A."/>
            <person name="Mamidi S."/>
            <person name="Sreedasyam A."/>
            <person name="Shu S."/>
            <person name="Feldman M."/>
            <person name="Wu J."/>
            <person name="Yu Y."/>
            <person name="Chen C."/>
            <person name="Johnson J."/>
            <person name="Rokhsar D."/>
            <person name="Baxter I."/>
            <person name="Schmutz J."/>
            <person name="Brutnell T."/>
            <person name="Kellogg E."/>
        </authorList>
    </citation>
    <scope>NUCLEOTIDE SEQUENCE [LARGE SCALE GENOMIC DNA]</scope>
</reference>
<feature type="region of interest" description="Disordered" evidence="1">
    <location>
        <begin position="139"/>
        <end position="199"/>
    </location>
</feature>
<dbReference type="Proteomes" id="UP000298652">
    <property type="component" value="Chromosome 2"/>
</dbReference>
<accession>A0A4U6VWK0</accession>
<gene>
    <name evidence="2" type="ORF">SEVIR_2G164900v2</name>
</gene>
<name>A0A4U6VWK0_SETVI</name>
<organism evidence="2 3">
    <name type="scientific">Setaria viridis</name>
    <name type="common">Green bristlegrass</name>
    <name type="synonym">Setaria italica subsp. viridis</name>
    <dbReference type="NCBI Taxonomy" id="4556"/>
    <lineage>
        <taxon>Eukaryota</taxon>
        <taxon>Viridiplantae</taxon>
        <taxon>Streptophyta</taxon>
        <taxon>Embryophyta</taxon>
        <taxon>Tracheophyta</taxon>
        <taxon>Spermatophyta</taxon>
        <taxon>Magnoliopsida</taxon>
        <taxon>Liliopsida</taxon>
        <taxon>Poales</taxon>
        <taxon>Poaceae</taxon>
        <taxon>PACMAD clade</taxon>
        <taxon>Panicoideae</taxon>
        <taxon>Panicodae</taxon>
        <taxon>Paniceae</taxon>
        <taxon>Cenchrinae</taxon>
        <taxon>Setaria</taxon>
    </lineage>
</organism>
<dbReference type="AlphaFoldDB" id="A0A4U6VWK0"/>
<evidence type="ECO:0000256" key="1">
    <source>
        <dbReference type="SAM" id="MobiDB-lite"/>
    </source>
</evidence>
<evidence type="ECO:0000313" key="2">
    <source>
        <dbReference type="EMBL" id="TKW32369.1"/>
    </source>
</evidence>
<evidence type="ECO:0000313" key="3">
    <source>
        <dbReference type="Proteomes" id="UP000298652"/>
    </source>
</evidence>
<sequence length="199" mass="21412">MRARALTPPATWPLLTGEPPSPNPRSPADPSTRAPQPVTRRGRPVPLQPLCRSVSPKNVPCCTRAPPRRYCRRQATATSPNVVATLSSRPSSSPSAWLLKLPLPKLLCLTKAKFHHEGPSPPAVITITADPVEAENTPLRLARPRAPGSDNPDPSMAGLRLARPRSQSLERPTPHRNAPPRPTASNPVSPMPPSEALRA</sequence>
<dbReference type="Gramene" id="TKW32369">
    <property type="protein sequence ID" value="TKW32369"/>
    <property type="gene ID" value="SEVIR_2G164900v2"/>
</dbReference>